<feature type="domain" description="Amidohydrolase-related" evidence="2">
    <location>
        <begin position="6"/>
        <end position="297"/>
    </location>
</feature>
<dbReference type="AlphaFoldDB" id="A0A917B2P6"/>
<dbReference type="Proteomes" id="UP000598775">
    <property type="component" value="Unassembled WGS sequence"/>
</dbReference>
<reference evidence="3 4" key="1">
    <citation type="journal article" date="2014" name="Int. J. Syst. Evol. Microbiol.">
        <title>Complete genome sequence of Corynebacterium casei LMG S-19264T (=DSM 44701T), isolated from a smear-ripened cheese.</title>
        <authorList>
            <consortium name="US DOE Joint Genome Institute (JGI-PGF)"/>
            <person name="Walter F."/>
            <person name="Albersmeier A."/>
            <person name="Kalinowski J."/>
            <person name="Ruckert C."/>
        </authorList>
    </citation>
    <scope>NUCLEOTIDE SEQUENCE [LARGE SCALE GENOMIC DNA]</scope>
    <source>
        <strain evidence="3 4">CGMCC 1.12976</strain>
    </source>
</reference>
<dbReference type="PANTHER" id="PTHR21240:SF28">
    <property type="entry name" value="ISO-OROTATE DECARBOXYLASE (EUROFUNG)"/>
    <property type="match status" value="1"/>
</dbReference>
<comment type="caution">
    <text evidence="3">The sequence shown here is derived from an EMBL/GenBank/DDBJ whole genome shotgun (WGS) entry which is preliminary data.</text>
</comment>
<proteinExistence type="predicted"/>
<dbReference type="EMBL" id="BMGP01000002">
    <property type="protein sequence ID" value="GGF17572.1"/>
    <property type="molecule type" value="Genomic_DNA"/>
</dbReference>
<evidence type="ECO:0000256" key="1">
    <source>
        <dbReference type="ARBA" id="ARBA00023239"/>
    </source>
</evidence>
<dbReference type="CDD" id="cd01292">
    <property type="entry name" value="metallo-dependent_hydrolases"/>
    <property type="match status" value="1"/>
</dbReference>
<evidence type="ECO:0000313" key="3">
    <source>
        <dbReference type="EMBL" id="GGF17572.1"/>
    </source>
</evidence>
<dbReference type="InterPro" id="IPR032465">
    <property type="entry name" value="ACMSD"/>
</dbReference>
<accession>A0A917B2P6</accession>
<dbReference type="GO" id="GO:0016787">
    <property type="term" value="F:hydrolase activity"/>
    <property type="evidence" value="ECO:0007669"/>
    <property type="project" value="InterPro"/>
</dbReference>
<gene>
    <name evidence="3" type="ORF">GCM10011399_09150</name>
</gene>
<dbReference type="Gene3D" id="3.20.20.140">
    <property type="entry name" value="Metal-dependent hydrolases"/>
    <property type="match status" value="1"/>
</dbReference>
<dbReference type="RefSeq" id="WP_188674528.1">
    <property type="nucleotide sequence ID" value="NZ_BMGP01000002.1"/>
</dbReference>
<dbReference type="GO" id="GO:0005737">
    <property type="term" value="C:cytoplasm"/>
    <property type="evidence" value="ECO:0007669"/>
    <property type="project" value="TreeGrafter"/>
</dbReference>
<dbReference type="Pfam" id="PF04909">
    <property type="entry name" value="Amidohydro_2"/>
    <property type="match status" value="1"/>
</dbReference>
<organism evidence="3 4">
    <name type="scientific">Subtercola lobariae</name>
    <dbReference type="NCBI Taxonomy" id="1588641"/>
    <lineage>
        <taxon>Bacteria</taxon>
        <taxon>Bacillati</taxon>
        <taxon>Actinomycetota</taxon>
        <taxon>Actinomycetes</taxon>
        <taxon>Micrococcales</taxon>
        <taxon>Microbacteriaceae</taxon>
        <taxon>Subtercola</taxon>
    </lineage>
</organism>
<name>A0A917B2P6_9MICO</name>
<dbReference type="GO" id="GO:0019748">
    <property type="term" value="P:secondary metabolic process"/>
    <property type="evidence" value="ECO:0007669"/>
    <property type="project" value="TreeGrafter"/>
</dbReference>
<dbReference type="PANTHER" id="PTHR21240">
    <property type="entry name" value="2-AMINO-3-CARBOXYLMUCONATE-6-SEMIALDEHYDE DECARBOXYLASE"/>
    <property type="match status" value="1"/>
</dbReference>
<keyword evidence="4" id="KW-1185">Reference proteome</keyword>
<dbReference type="InterPro" id="IPR006680">
    <property type="entry name" value="Amidohydro-rel"/>
</dbReference>
<dbReference type="GO" id="GO:0016831">
    <property type="term" value="F:carboxy-lyase activity"/>
    <property type="evidence" value="ECO:0007669"/>
    <property type="project" value="InterPro"/>
</dbReference>
<protein>
    <submittedName>
        <fullName evidence="3">Amidohydrolase</fullName>
    </submittedName>
</protein>
<dbReference type="SUPFAM" id="SSF51556">
    <property type="entry name" value="Metallo-dependent hydrolases"/>
    <property type="match status" value="1"/>
</dbReference>
<dbReference type="InterPro" id="IPR032466">
    <property type="entry name" value="Metal_Hydrolase"/>
</dbReference>
<evidence type="ECO:0000313" key="4">
    <source>
        <dbReference type="Proteomes" id="UP000598775"/>
    </source>
</evidence>
<keyword evidence="1" id="KW-0456">Lyase</keyword>
<evidence type="ECO:0000259" key="2">
    <source>
        <dbReference type="Pfam" id="PF04909"/>
    </source>
</evidence>
<sequence>MTTHRIDTHTHVVPPVYSEWLQSNPAYRGPIVPWSKDAALEAFGRIGVDTGILSVSAPGVTLDTTIAREVNEFCAELLRDDPAHFGFFATLLLPDVDAAIAEATYALDELHADGIVLSSNHDGIYLGAPEFDALFEVLNERNAVVFVHPTALPAPMVPGISPGIVDFLAETTRAATNITKNGYHTRFANVKFILGHGGGFLPYAANRISAGLSPTADEEPTVDLLQKFYFDTALTSGPFALPSLFAFADPAHVTFGTDWPYEIRPGITAKFTDRWDDYGVSDDLRAAVDRQNAQSLFTRLGNNS</sequence>